<feature type="region of interest" description="Disordered" evidence="9">
    <location>
        <begin position="89"/>
        <end position="114"/>
    </location>
</feature>
<proteinExistence type="inferred from homology"/>
<dbReference type="GO" id="GO:0033179">
    <property type="term" value="C:proton-transporting V-type ATPase, V0 domain"/>
    <property type="evidence" value="ECO:0007669"/>
    <property type="project" value="InterPro"/>
</dbReference>
<comment type="subcellular location">
    <subcellularLocation>
        <location evidence="1">Membrane</location>
        <topology evidence="1">Multi-pass membrane protein</topology>
    </subcellularLocation>
</comment>
<dbReference type="Proteomes" id="UP000194236">
    <property type="component" value="Unassembled WGS sequence"/>
</dbReference>
<keyword evidence="5 8" id="KW-1133">Transmembrane helix</keyword>
<evidence type="ECO:0000256" key="1">
    <source>
        <dbReference type="ARBA" id="ARBA00004141"/>
    </source>
</evidence>
<dbReference type="OrthoDB" id="6412104at2759"/>
<protein>
    <recommendedName>
        <fullName evidence="8">V-type proton ATPase subunit a</fullName>
    </recommendedName>
</protein>
<evidence type="ECO:0000256" key="2">
    <source>
        <dbReference type="ARBA" id="ARBA00009904"/>
    </source>
</evidence>
<dbReference type="PANTHER" id="PTHR11629:SF63">
    <property type="entry name" value="V-TYPE PROTON ATPASE SUBUNIT A"/>
    <property type="match status" value="1"/>
</dbReference>
<accession>A0A1Y3AT95</accession>
<dbReference type="GO" id="GO:0046961">
    <property type="term" value="F:proton-transporting ATPase activity, rotational mechanism"/>
    <property type="evidence" value="ECO:0007669"/>
    <property type="project" value="InterPro"/>
</dbReference>
<comment type="function">
    <text evidence="8">Essential component of the vacuolar proton pump (V-ATPase), a multimeric enzyme that catalyzes the translocation of protons across the membranes. Required for assembly and activity of the V-ATPase.</text>
</comment>
<comment type="similarity">
    <text evidence="2 8">Belongs to the V-ATPase 116 kDa subunit family.</text>
</comment>
<gene>
    <name evidence="10" type="ORF">BLA29_010766</name>
</gene>
<dbReference type="GO" id="GO:0016471">
    <property type="term" value="C:vacuolar proton-transporting V-type ATPase complex"/>
    <property type="evidence" value="ECO:0007669"/>
    <property type="project" value="TreeGrafter"/>
</dbReference>
<keyword evidence="8" id="KW-0375">Hydrogen ion transport</keyword>
<keyword evidence="4 8" id="KW-0812">Transmembrane</keyword>
<keyword evidence="7 8" id="KW-0472">Membrane</keyword>
<evidence type="ECO:0000256" key="7">
    <source>
        <dbReference type="ARBA" id="ARBA00023136"/>
    </source>
</evidence>
<dbReference type="AlphaFoldDB" id="A0A1Y3AT95"/>
<keyword evidence="3 8" id="KW-0813">Transport</keyword>
<feature type="transmembrane region" description="Helical" evidence="8">
    <location>
        <begin position="179"/>
        <end position="199"/>
    </location>
</feature>
<reference evidence="10 11" key="1">
    <citation type="submission" date="2017-03" db="EMBL/GenBank/DDBJ databases">
        <title>Genome Survey of Euroglyphus maynei.</title>
        <authorList>
            <person name="Arlian L.G."/>
            <person name="Morgan M.S."/>
            <person name="Rider S.D."/>
        </authorList>
    </citation>
    <scope>NUCLEOTIDE SEQUENCE [LARGE SCALE GENOMIC DNA]</scope>
    <source>
        <strain evidence="10">Arlian Lab</strain>
        <tissue evidence="10">Whole body</tissue>
    </source>
</reference>
<comment type="caution">
    <text evidence="10">The sequence shown here is derived from an EMBL/GenBank/DDBJ whole genome shotgun (WGS) entry which is preliminary data.</text>
</comment>
<feature type="non-terminal residue" evidence="10">
    <location>
        <position position="208"/>
    </location>
</feature>
<sequence length="208" mass="23863">MIVLIFVKWLKEWSPPANAPSILIDFINMFLMKYPNDDQPETKYLNPWYPHKQQIQTALLILALLQVPIMLFIKPIIKVFFTRRPKPTNNNIEESTASNSQQQPQRNNDHDSEDSTGDIFIYQAIHTIEYCLGSISHTASYLRLWALSLAHSQLSEVLWTMVMHAGFANDNSNLIVRAILTYVSFAFWALLTVVILVIMEGLSAFLHA</sequence>
<evidence type="ECO:0000256" key="8">
    <source>
        <dbReference type="RuleBase" id="RU361189"/>
    </source>
</evidence>
<dbReference type="GO" id="GO:0005886">
    <property type="term" value="C:plasma membrane"/>
    <property type="evidence" value="ECO:0007669"/>
    <property type="project" value="TreeGrafter"/>
</dbReference>
<keyword evidence="11" id="KW-1185">Reference proteome</keyword>
<evidence type="ECO:0000256" key="3">
    <source>
        <dbReference type="ARBA" id="ARBA00022448"/>
    </source>
</evidence>
<dbReference type="PANTHER" id="PTHR11629">
    <property type="entry name" value="VACUOLAR PROTON ATPASES"/>
    <property type="match status" value="1"/>
</dbReference>
<evidence type="ECO:0000256" key="9">
    <source>
        <dbReference type="SAM" id="MobiDB-lite"/>
    </source>
</evidence>
<evidence type="ECO:0000256" key="5">
    <source>
        <dbReference type="ARBA" id="ARBA00022989"/>
    </source>
</evidence>
<evidence type="ECO:0000256" key="4">
    <source>
        <dbReference type="ARBA" id="ARBA00022692"/>
    </source>
</evidence>
<dbReference type="GO" id="GO:0051117">
    <property type="term" value="F:ATPase binding"/>
    <property type="evidence" value="ECO:0007669"/>
    <property type="project" value="TreeGrafter"/>
</dbReference>
<feature type="compositionally biased region" description="Polar residues" evidence="9">
    <location>
        <begin position="89"/>
        <end position="106"/>
    </location>
</feature>
<feature type="transmembrane region" description="Helical" evidence="8">
    <location>
        <begin position="55"/>
        <end position="77"/>
    </location>
</feature>
<evidence type="ECO:0000256" key="6">
    <source>
        <dbReference type="ARBA" id="ARBA00023065"/>
    </source>
</evidence>
<evidence type="ECO:0000313" key="11">
    <source>
        <dbReference type="Proteomes" id="UP000194236"/>
    </source>
</evidence>
<keyword evidence="6 8" id="KW-0406">Ion transport</keyword>
<organism evidence="10 11">
    <name type="scientific">Euroglyphus maynei</name>
    <name type="common">Mayne's house dust mite</name>
    <dbReference type="NCBI Taxonomy" id="6958"/>
    <lineage>
        <taxon>Eukaryota</taxon>
        <taxon>Metazoa</taxon>
        <taxon>Ecdysozoa</taxon>
        <taxon>Arthropoda</taxon>
        <taxon>Chelicerata</taxon>
        <taxon>Arachnida</taxon>
        <taxon>Acari</taxon>
        <taxon>Acariformes</taxon>
        <taxon>Sarcoptiformes</taxon>
        <taxon>Astigmata</taxon>
        <taxon>Psoroptidia</taxon>
        <taxon>Analgoidea</taxon>
        <taxon>Pyroglyphidae</taxon>
        <taxon>Pyroglyphinae</taxon>
        <taxon>Euroglyphus</taxon>
    </lineage>
</organism>
<dbReference type="EMBL" id="MUJZ01059701">
    <property type="protein sequence ID" value="OTF71691.1"/>
    <property type="molecule type" value="Genomic_DNA"/>
</dbReference>
<dbReference type="InterPro" id="IPR002490">
    <property type="entry name" value="V-ATPase_116kDa_su"/>
</dbReference>
<dbReference type="Pfam" id="PF01496">
    <property type="entry name" value="V_ATPase_I"/>
    <property type="match status" value="1"/>
</dbReference>
<dbReference type="GO" id="GO:0007035">
    <property type="term" value="P:vacuolar acidification"/>
    <property type="evidence" value="ECO:0007669"/>
    <property type="project" value="TreeGrafter"/>
</dbReference>
<evidence type="ECO:0000313" key="10">
    <source>
        <dbReference type="EMBL" id="OTF71691.1"/>
    </source>
</evidence>
<name>A0A1Y3AT95_EURMA</name>
<comment type="caution">
    <text evidence="8">Lacks conserved residue(s) required for the propagation of feature annotation.</text>
</comment>